<evidence type="ECO:0008006" key="2">
    <source>
        <dbReference type="Google" id="ProtNLM"/>
    </source>
</evidence>
<evidence type="ECO:0000313" key="1">
    <source>
        <dbReference type="EMBL" id="SVA74885.1"/>
    </source>
</evidence>
<organism evidence="1">
    <name type="scientific">marine metagenome</name>
    <dbReference type="NCBI Taxonomy" id="408172"/>
    <lineage>
        <taxon>unclassified sequences</taxon>
        <taxon>metagenomes</taxon>
        <taxon>ecological metagenomes</taxon>
    </lineage>
</organism>
<accession>A0A381YD08</accession>
<proteinExistence type="predicted"/>
<feature type="non-terminal residue" evidence="1">
    <location>
        <position position="1"/>
    </location>
</feature>
<dbReference type="EMBL" id="UINC01017936">
    <property type="protein sequence ID" value="SVA74885.1"/>
    <property type="molecule type" value="Genomic_DNA"/>
</dbReference>
<dbReference type="PANTHER" id="PTHR42754:SF1">
    <property type="entry name" value="LIPOPROTEIN"/>
    <property type="match status" value="1"/>
</dbReference>
<dbReference type="AlphaFoldDB" id="A0A381YD08"/>
<gene>
    <name evidence="1" type="ORF">METZ01_LOCUS127739</name>
</gene>
<name>A0A381YD08_9ZZZZ</name>
<dbReference type="SUPFAM" id="SSF50998">
    <property type="entry name" value="Quinoprotein alcohol dehydrogenase-like"/>
    <property type="match status" value="1"/>
</dbReference>
<protein>
    <recommendedName>
        <fullName evidence="2">Bulb-type lectin domain-containing protein</fullName>
    </recommendedName>
</protein>
<sequence length="412" mass="44855">VKIFNILLFFLSLFIISCSDDDLDPDDCAGEPGGDAICGCTDSLAANFDGLATHDDGSCEYVLNGVPIKWLKTYNDLGDESWSVDVTSDGGFIIAGASNYTGLLIKTDSDGELKWHKTYENSTTLYSARETSDGGFIAAGYYECDTLPGCYPDIYLLKTDGSGTMEWDKTDDSGENNDWAKDVIESQDGNFVITGTWNDDGWNSKAMLRKYSSSGDLMWGKTFSNSTANEGEAMMETNEGDIIFVGYSGTQHGAYNHYMVKANSDGEQIWKKKTSSIGDALLYAVCPSPNGGYVGAGFCNSFRSNFLVERNSSGNKQWDDCFIDETSHYGYYDITPASGGGYYLIDDICYLTKTDEAGSIIFSVQLNHVNQSVIELDDGDVVMGGYGFREGNSGGPISLLRLDPSAIPLNLR</sequence>
<dbReference type="PANTHER" id="PTHR42754">
    <property type="entry name" value="ENDOGLUCANASE"/>
    <property type="match status" value="1"/>
</dbReference>
<dbReference type="InterPro" id="IPR011047">
    <property type="entry name" value="Quinoprotein_ADH-like_sf"/>
</dbReference>
<reference evidence="1" key="1">
    <citation type="submission" date="2018-05" db="EMBL/GenBank/DDBJ databases">
        <authorList>
            <person name="Lanie J.A."/>
            <person name="Ng W.-L."/>
            <person name="Kazmierczak K.M."/>
            <person name="Andrzejewski T.M."/>
            <person name="Davidsen T.M."/>
            <person name="Wayne K.J."/>
            <person name="Tettelin H."/>
            <person name="Glass J.I."/>
            <person name="Rusch D."/>
            <person name="Podicherti R."/>
            <person name="Tsui H.-C.T."/>
            <person name="Winkler M.E."/>
        </authorList>
    </citation>
    <scope>NUCLEOTIDE SEQUENCE</scope>
</reference>